<dbReference type="GO" id="GO:0016740">
    <property type="term" value="F:transferase activity"/>
    <property type="evidence" value="ECO:0007669"/>
    <property type="project" value="UniProtKB-KW"/>
</dbReference>
<evidence type="ECO:0000313" key="3">
    <source>
        <dbReference type="Proteomes" id="UP000664844"/>
    </source>
</evidence>
<keyword evidence="3" id="KW-1185">Reference proteome</keyword>
<gene>
    <name evidence="2" type="ORF">J0895_18470</name>
</gene>
<evidence type="ECO:0000259" key="1">
    <source>
        <dbReference type="Pfam" id="PF02397"/>
    </source>
</evidence>
<accession>A0ABS3FVY5</accession>
<name>A0ABS3FVY5_9CYAN</name>
<organism evidence="2 3">
    <name type="scientific">Phormidium pseudopriestleyi FRX01</name>
    <dbReference type="NCBI Taxonomy" id="1759528"/>
    <lineage>
        <taxon>Bacteria</taxon>
        <taxon>Bacillati</taxon>
        <taxon>Cyanobacteriota</taxon>
        <taxon>Cyanophyceae</taxon>
        <taxon>Oscillatoriophycideae</taxon>
        <taxon>Oscillatoriales</taxon>
        <taxon>Oscillatoriaceae</taxon>
        <taxon>Phormidium</taxon>
    </lineage>
</organism>
<dbReference type="Pfam" id="PF02397">
    <property type="entry name" value="Bac_transf"/>
    <property type="match status" value="1"/>
</dbReference>
<reference evidence="2 3" key="1">
    <citation type="submission" date="2021-03" db="EMBL/GenBank/DDBJ databases">
        <title>Metabolic Capacity of the Antarctic Cyanobacterium Phormidium pseudopriestleyi that Sustains Oxygenic Photosynthesis in the Presence of Hydrogen Sulfide.</title>
        <authorList>
            <person name="Lumian J.E."/>
            <person name="Jungblut A.D."/>
            <person name="Dillon M.L."/>
            <person name="Hawes I."/>
            <person name="Doran P.T."/>
            <person name="Mackey T.J."/>
            <person name="Dick G.J."/>
            <person name="Grettenberger C.L."/>
            <person name="Sumner D.Y."/>
        </authorList>
    </citation>
    <scope>NUCLEOTIDE SEQUENCE [LARGE SCALE GENOMIC DNA]</scope>
    <source>
        <strain evidence="2 3">FRX01</strain>
    </source>
</reference>
<dbReference type="EMBL" id="JAFLQW010000484">
    <property type="protein sequence ID" value="MBO0351017.1"/>
    <property type="molecule type" value="Genomic_DNA"/>
</dbReference>
<dbReference type="InterPro" id="IPR003362">
    <property type="entry name" value="Bact_transf"/>
</dbReference>
<sequence length="42" mass="5006">DIVDFEEVFRLDMTYIQNWSVSLDFQILFQTVKVVFAKEGAY</sequence>
<comment type="caution">
    <text evidence="2">The sequence shown here is derived from an EMBL/GenBank/DDBJ whole genome shotgun (WGS) entry which is preliminary data.</text>
</comment>
<evidence type="ECO:0000313" key="2">
    <source>
        <dbReference type="EMBL" id="MBO0351017.1"/>
    </source>
</evidence>
<feature type="domain" description="Bacterial sugar transferase" evidence="1">
    <location>
        <begin position="4"/>
        <end position="36"/>
    </location>
</feature>
<protein>
    <submittedName>
        <fullName evidence="2">Sugar transferase</fullName>
    </submittedName>
</protein>
<proteinExistence type="predicted"/>
<feature type="non-terminal residue" evidence="2">
    <location>
        <position position="1"/>
    </location>
</feature>
<dbReference type="Proteomes" id="UP000664844">
    <property type="component" value="Unassembled WGS sequence"/>
</dbReference>
<keyword evidence="2" id="KW-0808">Transferase</keyword>